<accession>A0A3B0SD81</accession>
<evidence type="ECO:0000256" key="2">
    <source>
        <dbReference type="SAM" id="Phobius"/>
    </source>
</evidence>
<keyword evidence="2" id="KW-0812">Transmembrane</keyword>
<dbReference type="AlphaFoldDB" id="A0A3B0SD81"/>
<sequence>MIRRTITTLTLAAVTMIGVATAAPALAASPPSDPTFTVDMPLIDPCIVSCTSFDWDLGGLLDPAPASDEPADPGITIDVPGIVVDPDILIVDVPLDAIIDLAPPAEGAGTEDPAPVVEEDIERLAPIGPDDLRGPDDTETPTTPPLTAETAPGTAPELSPALSEEPHVVTTDAFATTPETPTTTVTVPEPATTTLEATGNTDSSVTSDAIVTTDDAAAALDVPADGTDGSGGFNAGIAAMLGTVAALALAGTAAGAYRIGRNRA</sequence>
<gene>
    <name evidence="3" type="ORF">MNBD_ACTINO01-1431</name>
</gene>
<name>A0A3B0SD81_9ZZZZ</name>
<feature type="compositionally biased region" description="Low complexity" evidence="1">
    <location>
        <begin position="145"/>
        <end position="158"/>
    </location>
</feature>
<reference evidence="3" key="1">
    <citation type="submission" date="2018-06" db="EMBL/GenBank/DDBJ databases">
        <authorList>
            <person name="Zhirakovskaya E."/>
        </authorList>
    </citation>
    <scope>NUCLEOTIDE SEQUENCE</scope>
</reference>
<organism evidence="3">
    <name type="scientific">hydrothermal vent metagenome</name>
    <dbReference type="NCBI Taxonomy" id="652676"/>
    <lineage>
        <taxon>unclassified sequences</taxon>
        <taxon>metagenomes</taxon>
        <taxon>ecological metagenomes</taxon>
    </lineage>
</organism>
<dbReference type="EMBL" id="UOEI01000357">
    <property type="protein sequence ID" value="VAW03178.1"/>
    <property type="molecule type" value="Genomic_DNA"/>
</dbReference>
<protein>
    <submittedName>
        <fullName evidence="3">Uncharacterized protein</fullName>
    </submittedName>
</protein>
<feature type="transmembrane region" description="Helical" evidence="2">
    <location>
        <begin position="237"/>
        <end position="257"/>
    </location>
</feature>
<feature type="region of interest" description="Disordered" evidence="1">
    <location>
        <begin position="126"/>
        <end position="204"/>
    </location>
</feature>
<proteinExistence type="predicted"/>
<evidence type="ECO:0000256" key="1">
    <source>
        <dbReference type="SAM" id="MobiDB-lite"/>
    </source>
</evidence>
<keyword evidence="2" id="KW-0472">Membrane</keyword>
<feature type="compositionally biased region" description="Low complexity" evidence="1">
    <location>
        <begin position="169"/>
        <end position="204"/>
    </location>
</feature>
<evidence type="ECO:0000313" key="3">
    <source>
        <dbReference type="EMBL" id="VAW03178.1"/>
    </source>
</evidence>
<keyword evidence="2" id="KW-1133">Transmembrane helix</keyword>